<reference evidence="2" key="1">
    <citation type="submission" date="2022-12" db="EMBL/GenBank/DDBJ databases">
        <authorList>
            <person name="Petersen C."/>
        </authorList>
    </citation>
    <scope>NUCLEOTIDE SEQUENCE</scope>
    <source>
        <strain evidence="2">IBT 21472</strain>
    </source>
</reference>
<dbReference type="AlphaFoldDB" id="A0A9W9U595"/>
<organism evidence="2 3">
    <name type="scientific">Penicillium atrosanguineum</name>
    <dbReference type="NCBI Taxonomy" id="1132637"/>
    <lineage>
        <taxon>Eukaryota</taxon>
        <taxon>Fungi</taxon>
        <taxon>Dikarya</taxon>
        <taxon>Ascomycota</taxon>
        <taxon>Pezizomycotina</taxon>
        <taxon>Eurotiomycetes</taxon>
        <taxon>Eurotiomycetidae</taxon>
        <taxon>Eurotiales</taxon>
        <taxon>Aspergillaceae</taxon>
        <taxon>Penicillium</taxon>
    </lineage>
</organism>
<reference evidence="2" key="2">
    <citation type="journal article" date="2023" name="IMA Fungus">
        <title>Comparative genomic study of the Penicillium genus elucidates a diverse pangenome and 15 lateral gene transfer events.</title>
        <authorList>
            <person name="Petersen C."/>
            <person name="Sorensen T."/>
            <person name="Nielsen M.R."/>
            <person name="Sondergaard T.E."/>
            <person name="Sorensen J.L."/>
            <person name="Fitzpatrick D.A."/>
            <person name="Frisvad J.C."/>
            <person name="Nielsen K.L."/>
        </authorList>
    </citation>
    <scope>NUCLEOTIDE SEQUENCE</scope>
    <source>
        <strain evidence="2">IBT 21472</strain>
    </source>
</reference>
<feature type="region of interest" description="Disordered" evidence="1">
    <location>
        <begin position="88"/>
        <end position="118"/>
    </location>
</feature>
<proteinExistence type="predicted"/>
<feature type="non-terminal residue" evidence="2">
    <location>
        <position position="1"/>
    </location>
</feature>
<feature type="compositionally biased region" description="Basic and acidic residues" evidence="1">
    <location>
        <begin position="93"/>
        <end position="108"/>
    </location>
</feature>
<name>A0A9W9U595_9EURO</name>
<dbReference type="Proteomes" id="UP001147746">
    <property type="component" value="Unassembled WGS sequence"/>
</dbReference>
<dbReference type="EMBL" id="JAPZBO010000004">
    <property type="protein sequence ID" value="KAJ5318643.1"/>
    <property type="molecule type" value="Genomic_DNA"/>
</dbReference>
<gene>
    <name evidence="2" type="ORF">N7476_005063</name>
</gene>
<evidence type="ECO:0000313" key="3">
    <source>
        <dbReference type="Proteomes" id="UP001147746"/>
    </source>
</evidence>
<evidence type="ECO:0000313" key="2">
    <source>
        <dbReference type="EMBL" id="KAJ5318643.1"/>
    </source>
</evidence>
<accession>A0A9W9U595</accession>
<keyword evidence="3" id="KW-1185">Reference proteome</keyword>
<comment type="caution">
    <text evidence="2">The sequence shown here is derived from an EMBL/GenBank/DDBJ whole genome shotgun (WGS) entry which is preliminary data.</text>
</comment>
<protein>
    <submittedName>
        <fullName evidence="2">Uncharacterized protein</fullName>
    </submittedName>
</protein>
<sequence length="371" mass="41494">MSSFATCNDGAADDAADDLINQQMAYSGFGPYHFPQNSFDLYGSQFGPSFGQQSNPSPGMQHLQYAPENTILSMSILDDTRHSPQYVAQSPLRDARSETDVENQESRNESTMLSEPVVPPLDGFPDVEDFDRLMQSYIDDLSVKKQDKALIHARRAQIIRTVLINPKDTTVESARFRFWARNMFKLQTVDVGTADCREMICHEGKPVAIREKLFKIITYAHQQCQHGGRDKTSDQGSEGIDCSFCQKLPDMSSSSWKIPRLEMKSQSSKLPFPPIIKQELLYGGQMALDGAQPGHFAQLHSSQGWMGNIPHFITTALDPFSTDLTVLPSHLSYTAGSALTHGTSSQWDFGSLTPNWSNRRLLSEQSDLPRY</sequence>
<evidence type="ECO:0000256" key="1">
    <source>
        <dbReference type="SAM" id="MobiDB-lite"/>
    </source>
</evidence>